<feature type="repeat" description="PPR" evidence="3">
    <location>
        <begin position="807"/>
        <end position="841"/>
    </location>
</feature>
<dbReference type="NCBIfam" id="TIGR00756">
    <property type="entry name" value="PPR"/>
    <property type="match status" value="14"/>
</dbReference>
<evidence type="ECO:0000256" key="2">
    <source>
        <dbReference type="ARBA" id="ARBA00022737"/>
    </source>
</evidence>
<dbReference type="Pfam" id="PF12854">
    <property type="entry name" value="PPR_1"/>
    <property type="match status" value="3"/>
</dbReference>
<name>A0ABM1RU48_CAMSA</name>
<dbReference type="GeneID" id="104792739"/>
<dbReference type="InterPro" id="IPR002885">
    <property type="entry name" value="PPR_rpt"/>
</dbReference>
<feature type="repeat" description="PPR" evidence="3">
    <location>
        <begin position="667"/>
        <end position="701"/>
    </location>
</feature>
<feature type="repeat" description="PPR" evidence="3">
    <location>
        <begin position="597"/>
        <end position="631"/>
    </location>
</feature>
<keyword evidence="2" id="KW-0677">Repeat</keyword>
<dbReference type="InterPro" id="IPR050667">
    <property type="entry name" value="PPR-containing_protein"/>
</dbReference>
<dbReference type="PROSITE" id="PS51375">
    <property type="entry name" value="PPR"/>
    <property type="match status" value="16"/>
</dbReference>
<organism evidence="4 6">
    <name type="scientific">Camelina sativa</name>
    <name type="common">False flax</name>
    <name type="synonym">Myagrum sativum</name>
    <dbReference type="NCBI Taxonomy" id="90675"/>
    <lineage>
        <taxon>Eukaryota</taxon>
        <taxon>Viridiplantae</taxon>
        <taxon>Streptophyta</taxon>
        <taxon>Embryophyta</taxon>
        <taxon>Tracheophyta</taxon>
        <taxon>Spermatophyta</taxon>
        <taxon>Magnoliopsida</taxon>
        <taxon>eudicotyledons</taxon>
        <taxon>Gunneridae</taxon>
        <taxon>Pentapetalae</taxon>
        <taxon>rosids</taxon>
        <taxon>malvids</taxon>
        <taxon>Brassicales</taxon>
        <taxon>Brassicaceae</taxon>
        <taxon>Camelineae</taxon>
        <taxon>Camelina</taxon>
    </lineage>
</organism>
<proteinExistence type="inferred from homology"/>
<feature type="repeat" description="PPR" evidence="3">
    <location>
        <begin position="456"/>
        <end position="490"/>
    </location>
</feature>
<feature type="repeat" description="PPR" evidence="3">
    <location>
        <begin position="491"/>
        <end position="525"/>
    </location>
</feature>
<feature type="repeat" description="PPR" evidence="3">
    <location>
        <begin position="561"/>
        <end position="596"/>
    </location>
</feature>
<feature type="repeat" description="PPR" evidence="3">
    <location>
        <begin position="246"/>
        <end position="280"/>
    </location>
</feature>
<evidence type="ECO:0000313" key="5">
    <source>
        <dbReference type="RefSeq" id="XP_019102535.1"/>
    </source>
</evidence>
<accession>A0ABM1RU48</accession>
<evidence type="ECO:0000313" key="4">
    <source>
        <dbReference type="Proteomes" id="UP000694864"/>
    </source>
</evidence>
<keyword evidence="4" id="KW-1185">Reference proteome</keyword>
<reference evidence="5 6" key="3">
    <citation type="submission" date="2025-05" db="UniProtKB">
        <authorList>
            <consortium name="RefSeq"/>
        </authorList>
    </citation>
    <scope>IDENTIFICATION</scope>
    <source>
        <tissue evidence="5 6">Leaf</tissue>
    </source>
</reference>
<dbReference type="Pfam" id="PF01535">
    <property type="entry name" value="PPR"/>
    <property type="match status" value="4"/>
</dbReference>
<evidence type="ECO:0000313" key="6">
    <source>
        <dbReference type="RefSeq" id="XP_019102536.1"/>
    </source>
</evidence>
<dbReference type="Pfam" id="PF13041">
    <property type="entry name" value="PPR_2"/>
    <property type="match status" value="4"/>
</dbReference>
<dbReference type="Gene3D" id="1.25.40.10">
    <property type="entry name" value="Tetratricopeptide repeat domain"/>
    <property type="match status" value="6"/>
</dbReference>
<reference evidence="4" key="1">
    <citation type="journal article" date="1997" name="Nucleic Acids Res.">
        <title>tRNAscan-SE: a program for improved detection of transfer RNA genes in genomic sequence.</title>
        <authorList>
            <person name="Lowe T.M."/>
            <person name="Eddy S.R."/>
        </authorList>
    </citation>
    <scope>NUCLEOTIDE SEQUENCE [LARGE SCALE GENOMIC DNA]</scope>
    <source>
        <strain evidence="4">r\DH55</strain>
    </source>
</reference>
<feature type="repeat" description="PPR" evidence="3">
    <location>
        <begin position="772"/>
        <end position="806"/>
    </location>
</feature>
<protein>
    <submittedName>
        <fullName evidence="5 6">Pentatricopeptide repeat-containing protein At2g39230, mitochondrial-like</fullName>
    </submittedName>
</protein>
<dbReference type="SUPFAM" id="SSF81901">
    <property type="entry name" value="HCP-like"/>
    <property type="match status" value="1"/>
</dbReference>
<dbReference type="RefSeq" id="XP_019102536.1">
    <property type="nucleotide sequence ID" value="XM_019246991.1"/>
</dbReference>
<gene>
    <name evidence="5 6" type="primary">LOC104792739</name>
</gene>
<feature type="repeat" description="PPR" evidence="3">
    <location>
        <begin position="317"/>
        <end position="351"/>
    </location>
</feature>
<comment type="similarity">
    <text evidence="1">Belongs to the PPR family. P subfamily.</text>
</comment>
<dbReference type="PANTHER" id="PTHR47939:SF13">
    <property type="entry name" value="OS03G0201400 PROTEIN"/>
    <property type="match status" value="1"/>
</dbReference>
<dbReference type="RefSeq" id="XP_019102535.1">
    <property type="nucleotide sequence ID" value="XM_019246990.1"/>
</dbReference>
<sequence>MTTFMASRRFRPPLSFHRLINPKPISSSLSRFPNPPDNQSRNISDSTCEVTSELQYPHTTSATVHSPSIPILNTDNQGDDDVNDARVIQVLLGRRNDPVSALQYCNWVKPLPRLYEEGGDVFWVLVHILFTSPHTHDRASNLLVMFVSSSNPTVTPSVMVNNLVDSSKRFGFEELSSRAFNYLLNAYVRIRRMDYAVDCFDLMVERNVVPFVPYVNNVLRSLVRSNLIGEAKEVYNKMVLIGVGGDNVTTQLLMRASLRERNPEEAVRIFRRVMSRGAEVDGLLYSFAVQAACKMPDLVLAMDLLREMREKLGVPASQETYTSVIVACVKEGKMEEAVRVTDEMVGFGIPMSVISATSLITGYCKGNELGKALDFFNRVEEEGLAPDKVMFSVMIEWFCKTMDMGNAVEIYKRMKAVGIAPSSVLVHTMIQGFLKAESPEAALEIFSDSFETWIAHGFMCNKIFLLLCKQGKVDAATIFLRMMEDKGIEPNVVFYNNLMLAHCRMKNMDLASSIFSEMLQKGLKPNNFTYSILIDGFFKNQDVQSARDVINKVVSSNFEANEVVYNTFINGLCKVGQTSKAKEMLQNLIKEERCSRSCTSYNSIIDGFVKEGETDSAVETYREMSGNGISPNVVTFTSLISGFCKSDRMDLALEMIHEMKSKDLKLDVPAYGALIDGFCKKHDMKTAYTLFSELMGLGLIPNVSVYNSLISGFRDLGKMDAAIDLYKKMVNDGISCDLFTYTTLIDGLLKGGNLIAASDLYSELVALGIVPDEILHMVLVNGLSKKGQFVRASKLLEEMKKKDVTPNVLIYSTVIAGHHREGNLNEAFRLHEEMLEKGLVHDDTVLNLLVSGKVEKPLASCSQDSDTISHYSGASYTGILLTYNC</sequence>
<feature type="repeat" description="PPR" evidence="3">
    <location>
        <begin position="737"/>
        <end position="771"/>
    </location>
</feature>
<dbReference type="PANTHER" id="PTHR47939">
    <property type="entry name" value="MEMBRANE-ASSOCIATED SALT-INDUCIBLE PROTEIN-LIKE"/>
    <property type="match status" value="1"/>
</dbReference>
<feature type="repeat" description="PPR" evidence="3">
    <location>
        <begin position="176"/>
        <end position="210"/>
    </location>
</feature>
<dbReference type="Proteomes" id="UP000694864">
    <property type="component" value="Chromosome 6"/>
</dbReference>
<feature type="repeat" description="PPR" evidence="3">
    <location>
        <begin position="632"/>
        <end position="666"/>
    </location>
</feature>
<feature type="repeat" description="PPR" evidence="3">
    <location>
        <begin position="702"/>
        <end position="736"/>
    </location>
</feature>
<feature type="repeat" description="PPR" evidence="3">
    <location>
        <begin position="387"/>
        <end position="421"/>
    </location>
</feature>
<evidence type="ECO:0000256" key="3">
    <source>
        <dbReference type="PROSITE-ProRule" id="PRU00708"/>
    </source>
</evidence>
<feature type="repeat" description="PPR" evidence="3">
    <location>
        <begin position="526"/>
        <end position="560"/>
    </location>
</feature>
<evidence type="ECO:0000256" key="1">
    <source>
        <dbReference type="ARBA" id="ARBA00007626"/>
    </source>
</evidence>
<reference evidence="4" key="2">
    <citation type="journal article" date="2014" name="Nat. Commun.">
        <title>The emerging biofuel crop Camelina sativa retains a highly undifferentiated hexaploid genome structure.</title>
        <authorList>
            <person name="Kagale S."/>
            <person name="Koh C."/>
            <person name="Nixon J."/>
            <person name="Bollina V."/>
            <person name="Clarke W.E."/>
            <person name="Tuteja R."/>
            <person name="Spillane C."/>
            <person name="Robinson S.J."/>
            <person name="Links M.G."/>
            <person name="Clarke C."/>
            <person name="Higgins E.E."/>
            <person name="Huebert T."/>
            <person name="Sharpe A.G."/>
            <person name="Parkin I.A."/>
        </authorList>
    </citation>
    <scope>NUCLEOTIDE SEQUENCE [LARGE SCALE GENOMIC DNA]</scope>
    <source>
        <strain evidence="4">r\DH55</strain>
    </source>
</reference>
<dbReference type="InterPro" id="IPR011990">
    <property type="entry name" value="TPR-like_helical_dom_sf"/>
</dbReference>
<feature type="repeat" description="PPR" evidence="3">
    <location>
        <begin position="352"/>
        <end position="386"/>
    </location>
</feature>